<feature type="compositionally biased region" description="Basic and acidic residues" evidence="1">
    <location>
        <begin position="23"/>
        <end position="32"/>
    </location>
</feature>
<dbReference type="Proteomes" id="UP000641386">
    <property type="component" value="Unassembled WGS sequence"/>
</dbReference>
<proteinExistence type="predicted"/>
<evidence type="ECO:0000256" key="1">
    <source>
        <dbReference type="SAM" id="MobiDB-lite"/>
    </source>
</evidence>
<dbReference type="AlphaFoldDB" id="A0A919ARU6"/>
<gene>
    <name evidence="2" type="ORF">GCM10014715_89180</name>
</gene>
<sequence>MDVLVMVVPFQADGLSGSRHRARADGQNRDDAFPASPYRDTPGQPETSNAPSPTGGSTQCDQDTAVRDLRSQTPPQDGTRPFSIPSQPLAPGPRKMLNPISETP</sequence>
<feature type="region of interest" description="Disordered" evidence="1">
    <location>
        <begin position="13"/>
        <end position="104"/>
    </location>
</feature>
<name>A0A919ARU6_9ACTN</name>
<evidence type="ECO:0000313" key="3">
    <source>
        <dbReference type="Proteomes" id="UP000641386"/>
    </source>
</evidence>
<accession>A0A919ARU6</accession>
<dbReference type="EMBL" id="BNBC01000104">
    <property type="protein sequence ID" value="GHF21097.1"/>
    <property type="molecule type" value="Genomic_DNA"/>
</dbReference>
<keyword evidence="3" id="KW-1185">Reference proteome</keyword>
<reference evidence="2" key="2">
    <citation type="submission" date="2020-09" db="EMBL/GenBank/DDBJ databases">
        <authorList>
            <person name="Sun Q."/>
            <person name="Ohkuma M."/>
        </authorList>
    </citation>
    <scope>NUCLEOTIDE SEQUENCE</scope>
    <source>
        <strain evidence="2">JCM 3302</strain>
    </source>
</reference>
<reference evidence="2" key="1">
    <citation type="journal article" date="2014" name="Int. J. Syst. Evol. Microbiol.">
        <title>Complete genome sequence of Corynebacterium casei LMG S-19264T (=DSM 44701T), isolated from a smear-ripened cheese.</title>
        <authorList>
            <consortium name="US DOE Joint Genome Institute (JGI-PGF)"/>
            <person name="Walter F."/>
            <person name="Albersmeier A."/>
            <person name="Kalinowski J."/>
            <person name="Ruckert C."/>
        </authorList>
    </citation>
    <scope>NUCLEOTIDE SEQUENCE</scope>
    <source>
        <strain evidence="2">JCM 3302</strain>
    </source>
</reference>
<comment type="caution">
    <text evidence="2">The sequence shown here is derived from an EMBL/GenBank/DDBJ whole genome shotgun (WGS) entry which is preliminary data.</text>
</comment>
<evidence type="ECO:0000313" key="2">
    <source>
        <dbReference type="EMBL" id="GHF21097.1"/>
    </source>
</evidence>
<feature type="compositionally biased region" description="Polar residues" evidence="1">
    <location>
        <begin position="44"/>
        <end position="62"/>
    </location>
</feature>
<organism evidence="2 3">
    <name type="scientific">Streptomyces spiralis</name>
    <dbReference type="NCBI Taxonomy" id="66376"/>
    <lineage>
        <taxon>Bacteria</taxon>
        <taxon>Bacillati</taxon>
        <taxon>Actinomycetota</taxon>
        <taxon>Actinomycetes</taxon>
        <taxon>Kitasatosporales</taxon>
        <taxon>Streptomycetaceae</taxon>
        <taxon>Streptomyces</taxon>
    </lineage>
</organism>
<protein>
    <submittedName>
        <fullName evidence="2">Uncharacterized protein</fullName>
    </submittedName>
</protein>